<dbReference type="RefSeq" id="WP_260173177.1">
    <property type="nucleotide sequence ID" value="NZ_CP178397.1"/>
</dbReference>
<sequence length="44" mass="4514">MFSLIALLFAARRNAVLGTQVATVAPLVTAANDDVRTAAVSRAA</sequence>
<organism evidence="1 2">
    <name type="scientific">Sphingomonas carotinifaciens</name>
    <dbReference type="NCBI Taxonomy" id="1166323"/>
    <lineage>
        <taxon>Bacteria</taxon>
        <taxon>Pseudomonadati</taxon>
        <taxon>Pseudomonadota</taxon>
        <taxon>Alphaproteobacteria</taxon>
        <taxon>Sphingomonadales</taxon>
        <taxon>Sphingomonadaceae</taxon>
        <taxon>Sphingomonas</taxon>
    </lineage>
</organism>
<accession>A0A1G7G9H0</accession>
<dbReference type="EMBL" id="FNBI01000001">
    <property type="protein sequence ID" value="SDE84689.1"/>
    <property type="molecule type" value="Genomic_DNA"/>
</dbReference>
<evidence type="ECO:0000313" key="1">
    <source>
        <dbReference type="EMBL" id="SDE84689.1"/>
    </source>
</evidence>
<evidence type="ECO:0000313" key="2">
    <source>
        <dbReference type="Proteomes" id="UP000323502"/>
    </source>
</evidence>
<gene>
    <name evidence="1" type="ORF">SAMN05216557_101769</name>
</gene>
<name>A0A1G7G9H0_9SPHN</name>
<proteinExistence type="predicted"/>
<protein>
    <submittedName>
        <fullName evidence="1">Uncharacterized protein</fullName>
    </submittedName>
</protein>
<keyword evidence="2" id="KW-1185">Reference proteome</keyword>
<dbReference type="Proteomes" id="UP000323502">
    <property type="component" value="Unassembled WGS sequence"/>
</dbReference>
<reference evidence="1 2" key="1">
    <citation type="submission" date="2016-10" db="EMBL/GenBank/DDBJ databases">
        <authorList>
            <person name="Varghese N."/>
            <person name="Submissions S."/>
        </authorList>
    </citation>
    <scope>NUCLEOTIDE SEQUENCE [LARGE SCALE GENOMIC DNA]</scope>
    <source>
        <strain evidence="1 2">S7-754</strain>
    </source>
</reference>
<dbReference type="AlphaFoldDB" id="A0A1G7G9H0"/>